<dbReference type="AlphaFoldDB" id="A0A3A4ZKB0"/>
<comment type="caution">
    <text evidence="4">The sequence shown here is derived from an EMBL/GenBank/DDBJ whole genome shotgun (WGS) entry which is preliminary data.</text>
</comment>
<proteinExistence type="predicted"/>
<protein>
    <submittedName>
        <fullName evidence="4">Response regulator</fullName>
    </submittedName>
</protein>
<keyword evidence="1 2" id="KW-0597">Phosphoprotein</keyword>
<dbReference type="InterPro" id="IPR011006">
    <property type="entry name" value="CheY-like_superfamily"/>
</dbReference>
<feature type="domain" description="Response regulatory" evidence="3">
    <location>
        <begin position="4"/>
        <end position="121"/>
    </location>
</feature>
<evidence type="ECO:0000256" key="1">
    <source>
        <dbReference type="ARBA" id="ARBA00022553"/>
    </source>
</evidence>
<sequence length="127" mass="14283">MGKKILLVEDNKTLSDMYKDVLNDEGYEVITVGDGLEAEKIIRAEPWDLLLLDIMLPKMDGISILSDMKKSGVINNRPVIIISNVKEPKLLEQTAILGVKDYYVKAELSLDLLLEKISSYLSQSQNE</sequence>
<accession>A0A3A4ZKB0</accession>
<dbReference type="InterPro" id="IPR001789">
    <property type="entry name" value="Sig_transdc_resp-reg_receiver"/>
</dbReference>
<dbReference type="PROSITE" id="PS50110">
    <property type="entry name" value="RESPONSE_REGULATORY"/>
    <property type="match status" value="1"/>
</dbReference>
<dbReference type="SMART" id="SM00448">
    <property type="entry name" value="REC"/>
    <property type="match status" value="1"/>
</dbReference>
<organism evidence="4 5">
    <name type="scientific">candidate division WWE3 bacterium</name>
    <dbReference type="NCBI Taxonomy" id="2053526"/>
    <lineage>
        <taxon>Bacteria</taxon>
        <taxon>Katanobacteria</taxon>
    </lineage>
</organism>
<evidence type="ECO:0000256" key="2">
    <source>
        <dbReference type="PROSITE-ProRule" id="PRU00169"/>
    </source>
</evidence>
<dbReference type="PANTHER" id="PTHR44591">
    <property type="entry name" value="STRESS RESPONSE REGULATOR PROTEIN 1"/>
    <property type="match status" value="1"/>
</dbReference>
<dbReference type="Pfam" id="PF00072">
    <property type="entry name" value="Response_reg"/>
    <property type="match status" value="1"/>
</dbReference>
<dbReference type="InterPro" id="IPR050595">
    <property type="entry name" value="Bact_response_regulator"/>
</dbReference>
<reference evidence="4 5" key="1">
    <citation type="journal article" date="2017" name="ISME J.">
        <title>Energy and carbon metabolisms in a deep terrestrial subsurface fluid microbial community.</title>
        <authorList>
            <person name="Momper L."/>
            <person name="Jungbluth S.P."/>
            <person name="Lee M.D."/>
            <person name="Amend J.P."/>
        </authorList>
    </citation>
    <scope>NUCLEOTIDE SEQUENCE [LARGE SCALE GENOMIC DNA]</scope>
    <source>
        <strain evidence="4">SURF_46</strain>
    </source>
</reference>
<evidence type="ECO:0000313" key="5">
    <source>
        <dbReference type="Proteomes" id="UP000265540"/>
    </source>
</evidence>
<name>A0A3A4ZKB0_UNCKA</name>
<dbReference type="PANTHER" id="PTHR44591:SF3">
    <property type="entry name" value="RESPONSE REGULATORY DOMAIN-CONTAINING PROTEIN"/>
    <property type="match status" value="1"/>
</dbReference>
<feature type="modified residue" description="4-aspartylphosphate" evidence="2">
    <location>
        <position position="53"/>
    </location>
</feature>
<evidence type="ECO:0000259" key="3">
    <source>
        <dbReference type="PROSITE" id="PS50110"/>
    </source>
</evidence>
<evidence type="ECO:0000313" key="4">
    <source>
        <dbReference type="EMBL" id="RJR27307.1"/>
    </source>
</evidence>
<dbReference type="GO" id="GO:0000160">
    <property type="term" value="P:phosphorelay signal transduction system"/>
    <property type="evidence" value="ECO:0007669"/>
    <property type="project" value="InterPro"/>
</dbReference>
<dbReference type="SUPFAM" id="SSF52172">
    <property type="entry name" value="CheY-like"/>
    <property type="match status" value="1"/>
</dbReference>
<gene>
    <name evidence="4" type="ORF">C4561_02660</name>
</gene>
<dbReference type="Proteomes" id="UP000265540">
    <property type="component" value="Unassembled WGS sequence"/>
</dbReference>
<dbReference type="EMBL" id="QZJF01000013">
    <property type="protein sequence ID" value="RJR27307.1"/>
    <property type="molecule type" value="Genomic_DNA"/>
</dbReference>
<dbReference type="Gene3D" id="3.40.50.2300">
    <property type="match status" value="1"/>
</dbReference>